<dbReference type="Proteomes" id="UP000789860">
    <property type="component" value="Unassembled WGS sequence"/>
</dbReference>
<sequence length="68" mass="7430">NLKNEAEVTEISHSTTPNPGQEPNMESDAASTTVSSWSERMDLELSMGGDLTDTREEATNTLNNKQFA</sequence>
<protein>
    <submittedName>
        <fullName evidence="1">4728_t:CDS:1</fullName>
    </submittedName>
</protein>
<feature type="non-terminal residue" evidence="1">
    <location>
        <position position="1"/>
    </location>
</feature>
<feature type="non-terminal residue" evidence="1">
    <location>
        <position position="68"/>
    </location>
</feature>
<evidence type="ECO:0000313" key="2">
    <source>
        <dbReference type="Proteomes" id="UP000789860"/>
    </source>
</evidence>
<comment type="caution">
    <text evidence="1">The sequence shown here is derived from an EMBL/GenBank/DDBJ whole genome shotgun (WGS) entry which is preliminary data.</text>
</comment>
<reference evidence="1" key="1">
    <citation type="submission" date="2021-06" db="EMBL/GenBank/DDBJ databases">
        <authorList>
            <person name="Kallberg Y."/>
            <person name="Tangrot J."/>
            <person name="Rosling A."/>
        </authorList>
    </citation>
    <scope>NUCLEOTIDE SEQUENCE</scope>
    <source>
        <strain evidence="1">AU212A</strain>
    </source>
</reference>
<proteinExistence type="predicted"/>
<gene>
    <name evidence="1" type="ORF">SCALOS_LOCUS7294</name>
</gene>
<evidence type="ECO:0000313" key="1">
    <source>
        <dbReference type="EMBL" id="CAG8611092.1"/>
    </source>
</evidence>
<name>A0ACA9MSG9_9GLOM</name>
<organism evidence="1 2">
    <name type="scientific">Scutellospora calospora</name>
    <dbReference type="NCBI Taxonomy" id="85575"/>
    <lineage>
        <taxon>Eukaryota</taxon>
        <taxon>Fungi</taxon>
        <taxon>Fungi incertae sedis</taxon>
        <taxon>Mucoromycota</taxon>
        <taxon>Glomeromycotina</taxon>
        <taxon>Glomeromycetes</taxon>
        <taxon>Diversisporales</taxon>
        <taxon>Gigasporaceae</taxon>
        <taxon>Scutellospora</taxon>
    </lineage>
</organism>
<dbReference type="EMBL" id="CAJVPM010015952">
    <property type="protein sequence ID" value="CAG8611092.1"/>
    <property type="molecule type" value="Genomic_DNA"/>
</dbReference>
<accession>A0ACA9MSG9</accession>
<keyword evidence="2" id="KW-1185">Reference proteome</keyword>